<keyword evidence="3" id="KW-1185">Reference proteome</keyword>
<evidence type="ECO:0000256" key="1">
    <source>
        <dbReference type="SAM" id="MobiDB-lite"/>
    </source>
</evidence>
<feature type="compositionally biased region" description="Polar residues" evidence="1">
    <location>
        <begin position="390"/>
        <end position="402"/>
    </location>
</feature>
<reference evidence="2" key="1">
    <citation type="journal article" date="2023" name="Mol. Phylogenet. Evol.">
        <title>Genome-scale phylogeny and comparative genomics of the fungal order Sordariales.</title>
        <authorList>
            <person name="Hensen N."/>
            <person name="Bonometti L."/>
            <person name="Westerberg I."/>
            <person name="Brannstrom I.O."/>
            <person name="Guillou S."/>
            <person name="Cros-Aarteil S."/>
            <person name="Calhoun S."/>
            <person name="Haridas S."/>
            <person name="Kuo A."/>
            <person name="Mondo S."/>
            <person name="Pangilinan J."/>
            <person name="Riley R."/>
            <person name="LaButti K."/>
            <person name="Andreopoulos B."/>
            <person name="Lipzen A."/>
            <person name="Chen C."/>
            <person name="Yan M."/>
            <person name="Daum C."/>
            <person name="Ng V."/>
            <person name="Clum A."/>
            <person name="Steindorff A."/>
            <person name="Ohm R.A."/>
            <person name="Martin F."/>
            <person name="Silar P."/>
            <person name="Natvig D.O."/>
            <person name="Lalanne C."/>
            <person name="Gautier V."/>
            <person name="Ament-Velasquez S.L."/>
            <person name="Kruys A."/>
            <person name="Hutchinson M.I."/>
            <person name="Powell A.J."/>
            <person name="Barry K."/>
            <person name="Miller A.N."/>
            <person name="Grigoriev I.V."/>
            <person name="Debuchy R."/>
            <person name="Gladieux P."/>
            <person name="Hiltunen Thoren M."/>
            <person name="Johannesson H."/>
        </authorList>
    </citation>
    <scope>NUCLEOTIDE SEQUENCE</scope>
    <source>
        <strain evidence="2">CBS 118394</strain>
    </source>
</reference>
<protein>
    <recommendedName>
        <fullName evidence="4">BTB domain-containing protein</fullName>
    </recommendedName>
</protein>
<comment type="caution">
    <text evidence="2">The sequence shown here is derived from an EMBL/GenBank/DDBJ whole genome shotgun (WGS) entry which is preliminary data.</text>
</comment>
<dbReference type="Proteomes" id="UP001283341">
    <property type="component" value="Unassembled WGS sequence"/>
</dbReference>
<evidence type="ECO:0000313" key="3">
    <source>
        <dbReference type="Proteomes" id="UP001283341"/>
    </source>
</evidence>
<feature type="compositionally biased region" description="Basic residues" evidence="1">
    <location>
        <begin position="460"/>
        <end position="469"/>
    </location>
</feature>
<proteinExistence type="predicted"/>
<feature type="region of interest" description="Disordered" evidence="1">
    <location>
        <begin position="327"/>
        <end position="356"/>
    </location>
</feature>
<feature type="compositionally biased region" description="Low complexity" evidence="1">
    <location>
        <begin position="403"/>
        <end position="431"/>
    </location>
</feature>
<accession>A0AAE0HXW2</accession>
<organism evidence="2 3">
    <name type="scientific">Apodospora peruviana</name>
    <dbReference type="NCBI Taxonomy" id="516989"/>
    <lineage>
        <taxon>Eukaryota</taxon>
        <taxon>Fungi</taxon>
        <taxon>Dikarya</taxon>
        <taxon>Ascomycota</taxon>
        <taxon>Pezizomycotina</taxon>
        <taxon>Sordariomycetes</taxon>
        <taxon>Sordariomycetidae</taxon>
        <taxon>Sordariales</taxon>
        <taxon>Lasiosphaeriaceae</taxon>
        <taxon>Apodospora</taxon>
    </lineage>
</organism>
<evidence type="ECO:0000313" key="2">
    <source>
        <dbReference type="EMBL" id="KAK3314875.1"/>
    </source>
</evidence>
<evidence type="ECO:0008006" key="4">
    <source>
        <dbReference type="Google" id="ProtNLM"/>
    </source>
</evidence>
<feature type="region of interest" description="Disordered" evidence="1">
    <location>
        <begin position="458"/>
        <end position="482"/>
    </location>
</feature>
<dbReference type="EMBL" id="JAUEDM010000006">
    <property type="protein sequence ID" value="KAK3314875.1"/>
    <property type="molecule type" value="Genomic_DNA"/>
</dbReference>
<dbReference type="AlphaFoldDB" id="A0AAE0HXW2"/>
<gene>
    <name evidence="2" type="ORF">B0H66DRAFT_535765</name>
</gene>
<sequence length="482" mass="51206">MANSAPPIMTDDRGDLRLVIGPDKREFAVCSRSLSRASTVFKGILHGSSTCPEDDASAAEVLLNIAHARFDDVPRATSLSGLHDIFVFADKYDMTKLLRPWAQSWSPSAEQLQDSSDFLASIGVAAQLGAVDTLSHIARRLVVESRLNATGQLIDAFGLPIKGPDAPLIPDRFFENLSKIRLIFVEKIFGELRAMISRLQNQSGFSLGMTPLDGRHICKHKITPGLTTCYMMTLGCIVAGLSHPELHLVLCKSACSGDKDYLSSVNQLVQAIQCIKVISLPGNDHKRCNPLPGLLLEIQDFMDSQQTLTADQIASLTAKHNILRVVVPDSQKQTTDSKDGNTGKADTPVDPVGFGAINRPTLSGLAERAASPLAAAAPDSQPRRLFGLAPTTSGGVSGSTLFSGPTTETTPSPQPQGLFGSAAPTPASPAPTLTSSIFAKVKAPLACPTSLSVEAVLFPRSRRSSRLRPKGFSGSTAPMSTG</sequence>
<feature type="compositionally biased region" description="Polar residues" evidence="1">
    <location>
        <begin position="473"/>
        <end position="482"/>
    </location>
</feature>
<reference evidence="2" key="2">
    <citation type="submission" date="2023-06" db="EMBL/GenBank/DDBJ databases">
        <authorList>
            <consortium name="Lawrence Berkeley National Laboratory"/>
            <person name="Haridas S."/>
            <person name="Hensen N."/>
            <person name="Bonometti L."/>
            <person name="Westerberg I."/>
            <person name="Brannstrom I.O."/>
            <person name="Guillou S."/>
            <person name="Cros-Aarteil S."/>
            <person name="Calhoun S."/>
            <person name="Kuo A."/>
            <person name="Mondo S."/>
            <person name="Pangilinan J."/>
            <person name="Riley R."/>
            <person name="Labutti K."/>
            <person name="Andreopoulos B."/>
            <person name="Lipzen A."/>
            <person name="Chen C."/>
            <person name="Yanf M."/>
            <person name="Daum C."/>
            <person name="Ng V."/>
            <person name="Clum A."/>
            <person name="Steindorff A."/>
            <person name="Ohm R."/>
            <person name="Martin F."/>
            <person name="Silar P."/>
            <person name="Natvig D."/>
            <person name="Lalanne C."/>
            <person name="Gautier V."/>
            <person name="Ament-Velasquez S.L."/>
            <person name="Kruys A."/>
            <person name="Hutchinson M.I."/>
            <person name="Powell A.J."/>
            <person name="Barry K."/>
            <person name="Miller A.N."/>
            <person name="Grigoriev I.V."/>
            <person name="Debuchy R."/>
            <person name="Gladieux P."/>
            <person name="Thoren M.H."/>
            <person name="Johannesson H."/>
        </authorList>
    </citation>
    <scope>NUCLEOTIDE SEQUENCE</scope>
    <source>
        <strain evidence="2">CBS 118394</strain>
    </source>
</reference>
<name>A0AAE0HXW2_9PEZI</name>
<feature type="region of interest" description="Disordered" evidence="1">
    <location>
        <begin position="373"/>
        <end position="431"/>
    </location>
</feature>